<organism evidence="2 3">
    <name type="scientific">Coniochaeta ligniaria NRRL 30616</name>
    <dbReference type="NCBI Taxonomy" id="1408157"/>
    <lineage>
        <taxon>Eukaryota</taxon>
        <taxon>Fungi</taxon>
        <taxon>Dikarya</taxon>
        <taxon>Ascomycota</taxon>
        <taxon>Pezizomycotina</taxon>
        <taxon>Sordariomycetes</taxon>
        <taxon>Sordariomycetidae</taxon>
        <taxon>Coniochaetales</taxon>
        <taxon>Coniochaetaceae</taxon>
        <taxon>Coniochaeta</taxon>
    </lineage>
</organism>
<dbReference type="InParanoid" id="A0A1J7K555"/>
<accession>A0A1J7K555</accession>
<reference evidence="2 3" key="1">
    <citation type="submission" date="2016-10" db="EMBL/GenBank/DDBJ databases">
        <title>Draft genome sequence of Coniochaeta ligniaria NRRL30616, a lignocellulolytic fungus for bioabatement of inhibitors in plant biomass hydrolysates.</title>
        <authorList>
            <consortium name="DOE Joint Genome Institute"/>
            <person name="Jimenez D.J."/>
            <person name="Hector R.E."/>
            <person name="Riley R."/>
            <person name="Sun H."/>
            <person name="Grigoriev I.V."/>
            <person name="Van Elsas J.D."/>
            <person name="Nichols N.N."/>
        </authorList>
    </citation>
    <scope>NUCLEOTIDE SEQUENCE [LARGE SCALE GENOMIC DNA]</scope>
    <source>
        <strain evidence="2 3">NRRL 30616</strain>
    </source>
</reference>
<dbReference type="Proteomes" id="UP000182658">
    <property type="component" value="Unassembled WGS sequence"/>
</dbReference>
<dbReference type="EMBL" id="KV875093">
    <property type="protein sequence ID" value="OIW35354.1"/>
    <property type="molecule type" value="Genomic_DNA"/>
</dbReference>
<sequence length="116" mass="13135">MQGDSFPQPLGVHLAPRRRSKQGRWMFLPPYSCLHVFWFFFPFSFFLSNGIVMQASSRIWTQKLLTVAHEAAAKHIKGIATHALYYASSTPHQYRLRTATSVLSVVVEKVIATVGL</sequence>
<protein>
    <submittedName>
        <fullName evidence="2">Uncharacterized protein</fullName>
    </submittedName>
</protein>
<keyword evidence="3" id="KW-1185">Reference proteome</keyword>
<feature type="transmembrane region" description="Helical" evidence="1">
    <location>
        <begin position="27"/>
        <end position="47"/>
    </location>
</feature>
<keyword evidence="1" id="KW-1133">Transmembrane helix</keyword>
<gene>
    <name evidence="2" type="ORF">CONLIGDRAFT_54636</name>
</gene>
<proteinExistence type="predicted"/>
<keyword evidence="1" id="KW-0472">Membrane</keyword>
<keyword evidence="1" id="KW-0812">Transmembrane</keyword>
<dbReference type="AlphaFoldDB" id="A0A1J7K555"/>
<evidence type="ECO:0000313" key="3">
    <source>
        <dbReference type="Proteomes" id="UP000182658"/>
    </source>
</evidence>
<name>A0A1J7K555_9PEZI</name>
<evidence type="ECO:0000313" key="2">
    <source>
        <dbReference type="EMBL" id="OIW35354.1"/>
    </source>
</evidence>
<evidence type="ECO:0000256" key="1">
    <source>
        <dbReference type="SAM" id="Phobius"/>
    </source>
</evidence>